<sequence length="87" mass="9579">MYIRQLKVERRLSITASQTAAETQAKAEPKPKGEEKAKAKAEKSLKSPKAKGDAAWSQSPARSRNVYAHVKPRVAAVKEGAKPRRPQ</sequence>
<feature type="region of interest" description="Disordered" evidence="1">
    <location>
        <begin position="16"/>
        <end position="87"/>
    </location>
</feature>
<name>A0A093CR65_9AVES</name>
<proteinExistence type="predicted"/>
<evidence type="ECO:0000313" key="2">
    <source>
        <dbReference type="EMBL" id="KFV16968.1"/>
    </source>
</evidence>
<evidence type="ECO:0000256" key="1">
    <source>
        <dbReference type="SAM" id="MobiDB-lite"/>
    </source>
</evidence>
<feature type="compositionally biased region" description="Basic and acidic residues" evidence="1">
    <location>
        <begin position="25"/>
        <end position="45"/>
    </location>
</feature>
<dbReference type="Proteomes" id="UP000053149">
    <property type="component" value="Unassembled WGS sequence"/>
</dbReference>
<feature type="non-terminal residue" evidence="2">
    <location>
        <position position="87"/>
    </location>
</feature>
<dbReference type="EMBL" id="KL249472">
    <property type="protein sequence ID" value="KFV16968.1"/>
    <property type="molecule type" value="Genomic_DNA"/>
</dbReference>
<gene>
    <name evidence="2" type="ORF">N339_11770</name>
</gene>
<organism evidence="2 3">
    <name type="scientific">Pterocles gutturalis</name>
    <name type="common">yellow-throated sandgrouse</name>
    <dbReference type="NCBI Taxonomy" id="240206"/>
    <lineage>
        <taxon>Eukaryota</taxon>
        <taxon>Metazoa</taxon>
        <taxon>Chordata</taxon>
        <taxon>Craniata</taxon>
        <taxon>Vertebrata</taxon>
        <taxon>Euteleostomi</taxon>
        <taxon>Archelosauria</taxon>
        <taxon>Archosauria</taxon>
        <taxon>Dinosauria</taxon>
        <taxon>Saurischia</taxon>
        <taxon>Theropoda</taxon>
        <taxon>Coelurosauria</taxon>
        <taxon>Aves</taxon>
        <taxon>Neognathae</taxon>
        <taxon>Neoaves</taxon>
        <taxon>Columbimorphae</taxon>
        <taxon>Pterocliformes</taxon>
        <taxon>Pteroclidae</taxon>
        <taxon>Pterocles</taxon>
    </lineage>
</organism>
<protein>
    <submittedName>
        <fullName evidence="2">Uncharacterized protein</fullName>
    </submittedName>
</protein>
<reference evidence="2 3" key="1">
    <citation type="submission" date="2014-04" db="EMBL/GenBank/DDBJ databases">
        <title>Genome evolution of avian class.</title>
        <authorList>
            <person name="Zhang G."/>
            <person name="Li C."/>
        </authorList>
    </citation>
    <scope>NUCLEOTIDE SEQUENCE [LARGE SCALE GENOMIC DNA]</scope>
    <source>
        <strain evidence="2">BGI_N339</strain>
    </source>
</reference>
<evidence type="ECO:0000313" key="3">
    <source>
        <dbReference type="Proteomes" id="UP000053149"/>
    </source>
</evidence>
<keyword evidence="3" id="KW-1185">Reference proteome</keyword>
<dbReference type="AlphaFoldDB" id="A0A093CR65"/>
<accession>A0A093CR65</accession>